<dbReference type="AlphaFoldDB" id="A0A1F2WJB4"/>
<evidence type="ECO:0000313" key="2">
    <source>
        <dbReference type="Proteomes" id="UP000177876"/>
    </source>
</evidence>
<evidence type="ECO:0000313" key="1">
    <source>
        <dbReference type="EMBL" id="OFW56939.1"/>
    </source>
</evidence>
<gene>
    <name evidence="1" type="ORF">A2Y75_07205</name>
</gene>
<organism evidence="1 2">
    <name type="scientific">Candidatus Solincola sediminis</name>
    <dbReference type="NCBI Taxonomy" id="1797199"/>
    <lineage>
        <taxon>Bacteria</taxon>
        <taxon>Bacillati</taxon>
        <taxon>Actinomycetota</taxon>
        <taxon>Candidatus Geothermincolia</taxon>
        <taxon>Candidatus Geothermincolales</taxon>
        <taxon>Candidatus Geothermincolaceae</taxon>
        <taxon>Candidatus Solincola</taxon>
    </lineage>
</organism>
<accession>A0A1F2WJB4</accession>
<dbReference type="EMBL" id="MELK01000040">
    <property type="protein sequence ID" value="OFW56939.1"/>
    <property type="molecule type" value="Genomic_DNA"/>
</dbReference>
<comment type="caution">
    <text evidence="1">The sequence shown here is derived from an EMBL/GenBank/DDBJ whole genome shotgun (WGS) entry which is preliminary data.</text>
</comment>
<name>A0A1F2WJB4_9ACTN</name>
<dbReference type="STRING" id="1797197.A2Y75_07205"/>
<proteinExistence type="predicted"/>
<dbReference type="Proteomes" id="UP000177876">
    <property type="component" value="Unassembled WGS sequence"/>
</dbReference>
<sequence>MEPELQEKELALRAMTRNKLAEIPQSSLMEMLAKSRWACDSHWMMAFVINTGWETANRANLEVVRAVGKAEMHRLMALAGIREPSTDDQFRLLIMMAMVIFTTSDYWEYETRVLPSGEMKAYITQCYAYTKTKSIGVEKDYQCGCFGLRAGWYEAMGMSVEETLLSCLKDGDSRCEILVERRDSLICRQRDGREGR</sequence>
<protein>
    <recommendedName>
        <fullName evidence="3">4-vinyl reductase 4VR domain-containing protein</fullName>
    </recommendedName>
</protein>
<evidence type="ECO:0008006" key="3">
    <source>
        <dbReference type="Google" id="ProtNLM"/>
    </source>
</evidence>
<reference evidence="1 2" key="1">
    <citation type="journal article" date="2016" name="Nat. Commun.">
        <title>Thousands of microbial genomes shed light on interconnected biogeochemical processes in an aquifer system.</title>
        <authorList>
            <person name="Anantharaman K."/>
            <person name="Brown C.T."/>
            <person name="Hug L.A."/>
            <person name="Sharon I."/>
            <person name="Castelle C.J."/>
            <person name="Probst A.J."/>
            <person name="Thomas B.C."/>
            <person name="Singh A."/>
            <person name="Wilkins M.J."/>
            <person name="Karaoz U."/>
            <person name="Brodie E.L."/>
            <person name="Williams K.H."/>
            <person name="Hubbard S.S."/>
            <person name="Banfield J.F."/>
        </authorList>
    </citation>
    <scope>NUCLEOTIDE SEQUENCE [LARGE SCALE GENOMIC DNA]</scope>
</reference>